<dbReference type="EMBL" id="JYDS01003645">
    <property type="protein sequence ID" value="KRY95952.1"/>
    <property type="molecule type" value="Genomic_DNA"/>
</dbReference>
<evidence type="ECO:0000313" key="2">
    <source>
        <dbReference type="Proteomes" id="UP000054805"/>
    </source>
</evidence>
<sequence length="48" mass="5376">MHAGRIVFRRGIICLSAILFIGNSKFLGSEVNKQAKCRNREASLKKTL</sequence>
<dbReference type="Proteomes" id="UP000054805">
    <property type="component" value="Unassembled WGS sequence"/>
</dbReference>
<accession>A0A0V1GCQ9</accession>
<reference evidence="1 2" key="1">
    <citation type="submission" date="2015-01" db="EMBL/GenBank/DDBJ databases">
        <title>Evolution of Trichinella species and genotypes.</title>
        <authorList>
            <person name="Korhonen P.K."/>
            <person name="Edoardo P."/>
            <person name="Giuseppe L.R."/>
            <person name="Gasser R.B."/>
        </authorList>
    </citation>
    <scope>NUCLEOTIDE SEQUENCE [LARGE SCALE GENOMIC DNA]</scope>
    <source>
        <strain evidence="1">ISS588</strain>
    </source>
</reference>
<gene>
    <name evidence="1" type="ORF">T4B_12866</name>
</gene>
<name>A0A0V1GCQ9_TRIPS</name>
<proteinExistence type="predicted"/>
<comment type="caution">
    <text evidence="1">The sequence shown here is derived from an EMBL/GenBank/DDBJ whole genome shotgun (WGS) entry which is preliminary data.</text>
</comment>
<protein>
    <submittedName>
        <fullName evidence="1">Uncharacterized protein</fullName>
    </submittedName>
</protein>
<evidence type="ECO:0000313" key="1">
    <source>
        <dbReference type="EMBL" id="KRY95952.1"/>
    </source>
</evidence>
<keyword evidence="2" id="KW-1185">Reference proteome</keyword>
<organism evidence="1 2">
    <name type="scientific">Trichinella pseudospiralis</name>
    <name type="common">Parasitic roundworm</name>
    <dbReference type="NCBI Taxonomy" id="6337"/>
    <lineage>
        <taxon>Eukaryota</taxon>
        <taxon>Metazoa</taxon>
        <taxon>Ecdysozoa</taxon>
        <taxon>Nematoda</taxon>
        <taxon>Enoplea</taxon>
        <taxon>Dorylaimia</taxon>
        <taxon>Trichinellida</taxon>
        <taxon>Trichinellidae</taxon>
        <taxon>Trichinella</taxon>
    </lineage>
</organism>
<dbReference type="AlphaFoldDB" id="A0A0V1GCQ9"/>